<protein>
    <submittedName>
        <fullName evidence="1">Uncharacterized protein</fullName>
    </submittedName>
</protein>
<proteinExistence type="predicted"/>
<dbReference type="KEGG" id="dae:Dtox_2124"/>
<dbReference type="Proteomes" id="UP000002217">
    <property type="component" value="Chromosome"/>
</dbReference>
<dbReference type="InterPro" id="IPR010368">
    <property type="entry name" value="Com_YlbF"/>
</dbReference>
<dbReference type="OrthoDB" id="2112157at2"/>
<dbReference type="EMBL" id="CP001720">
    <property type="protein sequence ID" value="ACV62952.1"/>
    <property type="molecule type" value="Genomic_DNA"/>
</dbReference>
<dbReference type="AlphaFoldDB" id="C8VZ42"/>
<dbReference type="HOGENOM" id="CLU_140243_1_1_9"/>
<keyword evidence="2" id="KW-1185">Reference proteome</keyword>
<dbReference type="eggNOG" id="COG3679">
    <property type="taxonomic scope" value="Bacteria"/>
</dbReference>
<accession>C8VZ42</accession>
<name>C8VZ42_DESAS</name>
<dbReference type="STRING" id="485916.Dtox_2124"/>
<dbReference type="SUPFAM" id="SSF158622">
    <property type="entry name" value="YheA/YmcA-like"/>
    <property type="match status" value="1"/>
</dbReference>
<reference evidence="1 2" key="1">
    <citation type="journal article" date="2009" name="Stand. Genomic Sci.">
        <title>Complete genome sequence of Desulfotomaculum acetoxidans type strain (5575).</title>
        <authorList>
            <person name="Spring S."/>
            <person name="Lapidus A."/>
            <person name="Schroder M."/>
            <person name="Gleim D."/>
            <person name="Sims D."/>
            <person name="Meincke L."/>
            <person name="Glavina Del Rio T."/>
            <person name="Tice H."/>
            <person name="Copeland A."/>
            <person name="Cheng J.F."/>
            <person name="Lucas S."/>
            <person name="Chen F."/>
            <person name="Nolan M."/>
            <person name="Bruce D."/>
            <person name="Goodwin L."/>
            <person name="Pitluck S."/>
            <person name="Ivanova N."/>
            <person name="Mavromatis K."/>
            <person name="Mikhailova N."/>
            <person name="Pati A."/>
            <person name="Chen A."/>
            <person name="Palaniappan K."/>
            <person name="Land M."/>
            <person name="Hauser L."/>
            <person name="Chang Y.J."/>
            <person name="Jeffries C.D."/>
            <person name="Chain P."/>
            <person name="Saunders E."/>
            <person name="Brettin T."/>
            <person name="Detter J.C."/>
            <person name="Goker M."/>
            <person name="Bristow J."/>
            <person name="Eisen J.A."/>
            <person name="Markowitz V."/>
            <person name="Hugenholtz P."/>
            <person name="Kyrpides N.C."/>
            <person name="Klenk H.P."/>
            <person name="Han C."/>
        </authorList>
    </citation>
    <scope>NUCLEOTIDE SEQUENCE [LARGE SCALE GENOMIC DNA]</scope>
    <source>
        <strain evidence="2">ATCC 49208 / DSM 771 / VKM B-1644</strain>
    </source>
</reference>
<organism evidence="1 2">
    <name type="scientific">Desulfofarcimen acetoxidans (strain ATCC 49208 / DSM 771 / KCTC 5769 / VKM B-1644 / 5575)</name>
    <name type="common">Desulfotomaculum acetoxidans</name>
    <dbReference type="NCBI Taxonomy" id="485916"/>
    <lineage>
        <taxon>Bacteria</taxon>
        <taxon>Bacillati</taxon>
        <taxon>Bacillota</taxon>
        <taxon>Clostridia</taxon>
        <taxon>Eubacteriales</taxon>
        <taxon>Peptococcaceae</taxon>
        <taxon>Desulfofarcimen</taxon>
    </lineage>
</organism>
<gene>
    <name evidence="1" type="ordered locus">Dtox_2124</name>
</gene>
<evidence type="ECO:0000313" key="1">
    <source>
        <dbReference type="EMBL" id="ACV62952.1"/>
    </source>
</evidence>
<dbReference type="RefSeq" id="WP_015757656.1">
    <property type="nucleotide sequence ID" value="NC_013216.1"/>
</dbReference>
<dbReference type="Pfam" id="PF06133">
    <property type="entry name" value="Com_YlbF"/>
    <property type="match status" value="1"/>
</dbReference>
<sequence length="133" mass="14851">MSAILNKARELGREIAESVELSAMRNAQDNMMSDPLAQSIIQEFEEKQQVYHMLRSQGQQLTEEQKQEIEAFEEKMLSNDLIVQYFKTQQEFEKIIEAVNNIISEAITGESHGCECGTSSCCSSCGSGGHGHC</sequence>
<evidence type="ECO:0000313" key="2">
    <source>
        <dbReference type="Proteomes" id="UP000002217"/>
    </source>
</evidence>
<dbReference type="Gene3D" id="1.20.1500.10">
    <property type="entry name" value="YheA/YmcA-like"/>
    <property type="match status" value="1"/>
</dbReference>
<dbReference type="InterPro" id="IPR023378">
    <property type="entry name" value="YheA/YmcA-like_dom_sf"/>
</dbReference>